<accession>A0ABT8JPR3</accession>
<dbReference type="InterPro" id="IPR014284">
    <property type="entry name" value="RNA_pol_sigma-70_dom"/>
</dbReference>
<dbReference type="PANTHER" id="PTHR43133:SF60">
    <property type="entry name" value="RNA POLYMERASE SIGMA FACTOR SIGV"/>
    <property type="match status" value="1"/>
</dbReference>
<keyword evidence="4" id="KW-0804">Transcription</keyword>
<dbReference type="EMBL" id="JAROCC010000004">
    <property type="protein sequence ID" value="MDN4607135.1"/>
    <property type="molecule type" value="Genomic_DNA"/>
</dbReference>
<dbReference type="Proteomes" id="UP001175097">
    <property type="component" value="Unassembled WGS sequence"/>
</dbReference>
<evidence type="ECO:0000259" key="5">
    <source>
        <dbReference type="Pfam" id="PF04542"/>
    </source>
</evidence>
<dbReference type="CDD" id="cd06171">
    <property type="entry name" value="Sigma70_r4"/>
    <property type="match status" value="1"/>
</dbReference>
<evidence type="ECO:0000256" key="2">
    <source>
        <dbReference type="ARBA" id="ARBA00023015"/>
    </source>
</evidence>
<feature type="domain" description="RNA polymerase sigma-70 region 2" evidence="5">
    <location>
        <begin position="25"/>
        <end position="89"/>
    </location>
</feature>
<dbReference type="InterPro" id="IPR036388">
    <property type="entry name" value="WH-like_DNA-bd_sf"/>
</dbReference>
<dbReference type="PANTHER" id="PTHR43133">
    <property type="entry name" value="RNA POLYMERASE ECF-TYPE SIGMA FACTO"/>
    <property type="match status" value="1"/>
</dbReference>
<reference evidence="7" key="1">
    <citation type="submission" date="2023-03" db="EMBL/GenBank/DDBJ databases">
        <title>MT1 and MT2 Draft Genomes of Novel Species.</title>
        <authorList>
            <person name="Venkateswaran K."/>
        </authorList>
    </citation>
    <scope>NUCLEOTIDE SEQUENCE</scope>
    <source>
        <strain evidence="7">F6_3S_P_2</strain>
    </source>
</reference>
<organism evidence="7 8">
    <name type="scientific">Sporosarcina highlanderae</name>
    <dbReference type="NCBI Taxonomy" id="3035916"/>
    <lineage>
        <taxon>Bacteria</taxon>
        <taxon>Bacillati</taxon>
        <taxon>Bacillota</taxon>
        <taxon>Bacilli</taxon>
        <taxon>Bacillales</taxon>
        <taxon>Caryophanaceae</taxon>
        <taxon>Sporosarcina</taxon>
    </lineage>
</organism>
<proteinExistence type="inferred from homology"/>
<gene>
    <name evidence="7" type="ORF">P5G49_06520</name>
</gene>
<dbReference type="Pfam" id="PF04542">
    <property type="entry name" value="Sigma70_r2"/>
    <property type="match status" value="1"/>
</dbReference>
<dbReference type="InterPro" id="IPR039425">
    <property type="entry name" value="RNA_pol_sigma-70-like"/>
</dbReference>
<dbReference type="Gene3D" id="1.10.1740.10">
    <property type="match status" value="1"/>
</dbReference>
<dbReference type="Gene3D" id="1.10.10.10">
    <property type="entry name" value="Winged helix-like DNA-binding domain superfamily/Winged helix DNA-binding domain"/>
    <property type="match status" value="1"/>
</dbReference>
<protein>
    <submittedName>
        <fullName evidence="7">Sigma-70 family RNA polymerase sigma factor</fullName>
    </submittedName>
</protein>
<evidence type="ECO:0000256" key="1">
    <source>
        <dbReference type="ARBA" id="ARBA00010641"/>
    </source>
</evidence>
<name>A0ABT8JPR3_9BACL</name>
<evidence type="ECO:0000259" key="6">
    <source>
        <dbReference type="Pfam" id="PF08281"/>
    </source>
</evidence>
<keyword evidence="8" id="KW-1185">Reference proteome</keyword>
<dbReference type="InterPro" id="IPR013249">
    <property type="entry name" value="RNA_pol_sigma70_r4_t2"/>
</dbReference>
<feature type="domain" description="RNA polymerase sigma factor 70 region 4 type 2" evidence="6">
    <location>
        <begin position="124"/>
        <end position="175"/>
    </location>
</feature>
<keyword evidence="3" id="KW-0731">Sigma factor</keyword>
<evidence type="ECO:0000313" key="8">
    <source>
        <dbReference type="Proteomes" id="UP001175097"/>
    </source>
</evidence>
<dbReference type="NCBIfam" id="NF006930">
    <property type="entry name" value="PRK09415.1"/>
    <property type="match status" value="1"/>
</dbReference>
<dbReference type="SUPFAM" id="SSF88946">
    <property type="entry name" value="Sigma2 domain of RNA polymerase sigma factors"/>
    <property type="match status" value="1"/>
</dbReference>
<evidence type="ECO:0000313" key="7">
    <source>
        <dbReference type="EMBL" id="MDN4607135.1"/>
    </source>
</evidence>
<dbReference type="RefSeq" id="WP_301242847.1">
    <property type="nucleotide sequence ID" value="NZ_JAROCC010000004.1"/>
</dbReference>
<dbReference type="InterPro" id="IPR013325">
    <property type="entry name" value="RNA_pol_sigma_r2"/>
</dbReference>
<comment type="similarity">
    <text evidence="1">Belongs to the sigma-70 factor family. ECF subfamily.</text>
</comment>
<comment type="caution">
    <text evidence="7">The sequence shown here is derived from an EMBL/GenBank/DDBJ whole genome shotgun (WGS) entry which is preliminary data.</text>
</comment>
<dbReference type="Pfam" id="PF08281">
    <property type="entry name" value="Sigma70_r4_2"/>
    <property type="match status" value="1"/>
</dbReference>
<dbReference type="InterPro" id="IPR013324">
    <property type="entry name" value="RNA_pol_sigma_r3/r4-like"/>
</dbReference>
<dbReference type="SUPFAM" id="SSF88659">
    <property type="entry name" value="Sigma3 and sigma4 domains of RNA polymerase sigma factors"/>
    <property type="match status" value="1"/>
</dbReference>
<sequence>MKELNQLAVTDEMMLDERDQIIDQLMREYSDDILHLVYTYVKNRTIAEDLAQEIFIKCYEKLNQFNRQSTIKTWLYRIASNHCKDYLRSWHYRKITLSNKVFDHIPSKSKQVEEEVIKHSEENNLTNAVMNLPLKYREVVFLHYYEELSLKEISKITSVNINTLKTRLKRAKELLKDKMIEEV</sequence>
<dbReference type="InterPro" id="IPR007627">
    <property type="entry name" value="RNA_pol_sigma70_r2"/>
</dbReference>
<keyword evidence="2" id="KW-0805">Transcription regulation</keyword>
<evidence type="ECO:0000256" key="4">
    <source>
        <dbReference type="ARBA" id="ARBA00023163"/>
    </source>
</evidence>
<evidence type="ECO:0000256" key="3">
    <source>
        <dbReference type="ARBA" id="ARBA00023082"/>
    </source>
</evidence>
<dbReference type="NCBIfam" id="TIGR02937">
    <property type="entry name" value="sigma70-ECF"/>
    <property type="match status" value="1"/>
</dbReference>